<comment type="caution">
    <text evidence="5">The sequence shown here is derived from an EMBL/GenBank/DDBJ whole genome shotgun (WGS) entry which is preliminary data.</text>
</comment>
<dbReference type="AlphaFoldDB" id="F1YT52"/>
<dbReference type="InterPro" id="IPR029479">
    <property type="entry name" value="Nitroreductase"/>
</dbReference>
<dbReference type="InterPro" id="IPR000415">
    <property type="entry name" value="Nitroreductase-like"/>
</dbReference>
<dbReference type="NCBIfam" id="NF008275">
    <property type="entry name" value="PRK11053.1"/>
    <property type="match status" value="1"/>
</dbReference>
<evidence type="ECO:0000256" key="3">
    <source>
        <dbReference type="ARBA" id="ARBA00023002"/>
    </source>
</evidence>
<organism evidence="5 6">
    <name type="scientific">Acetobacter pomorum DM001</name>
    <dbReference type="NCBI Taxonomy" id="945681"/>
    <lineage>
        <taxon>Bacteria</taxon>
        <taxon>Pseudomonadati</taxon>
        <taxon>Pseudomonadota</taxon>
        <taxon>Alphaproteobacteria</taxon>
        <taxon>Acetobacterales</taxon>
        <taxon>Acetobacteraceae</taxon>
        <taxon>Acetobacter</taxon>
    </lineage>
</organism>
<dbReference type="PANTHER" id="PTHR43673:SF10">
    <property type="entry name" value="NADH DEHYDROGENASE_NAD(P)H NITROREDUCTASE XCC3605-RELATED"/>
    <property type="match status" value="1"/>
</dbReference>
<dbReference type="SUPFAM" id="SSF55469">
    <property type="entry name" value="FMN-dependent nitroreductase-like"/>
    <property type="match status" value="1"/>
</dbReference>
<protein>
    <submittedName>
        <fullName evidence="5">Oxygen-insensitive NAD(P)H nitroreductase</fullName>
    </submittedName>
</protein>
<evidence type="ECO:0000259" key="4">
    <source>
        <dbReference type="Pfam" id="PF00881"/>
    </source>
</evidence>
<evidence type="ECO:0000256" key="2">
    <source>
        <dbReference type="ARBA" id="ARBA00022857"/>
    </source>
</evidence>
<gene>
    <name evidence="5" type="primary">nfnB</name>
    <name evidence="5" type="ORF">APO_1112</name>
</gene>
<dbReference type="Proteomes" id="UP000018454">
    <property type="component" value="Unassembled WGS sequence"/>
</dbReference>
<proteinExistence type="inferred from homology"/>
<dbReference type="InterPro" id="IPR033878">
    <property type="entry name" value="NfsB-like"/>
</dbReference>
<dbReference type="CDD" id="cd02149">
    <property type="entry name" value="NfsB-like"/>
    <property type="match status" value="1"/>
</dbReference>
<dbReference type="EMBL" id="AEUP01000023">
    <property type="protein sequence ID" value="EGE48076.1"/>
    <property type="molecule type" value="Genomic_DNA"/>
</dbReference>
<reference evidence="5 6" key="1">
    <citation type="journal article" date="2011" name="Science">
        <title>Drosophila microbiome modulates host developmental and metabolic homeostasis via insulin signaling.</title>
        <authorList>
            <person name="Shin S.C."/>
            <person name="Kim S.H."/>
            <person name="You H."/>
            <person name="Kim B."/>
            <person name="Kim A.C."/>
            <person name="Lee K.A."/>
            <person name="Yoon J.H."/>
            <person name="Ryu J.H."/>
            <person name="Lee W.J."/>
        </authorList>
    </citation>
    <scope>NUCLEOTIDE SEQUENCE [LARGE SCALE GENOMIC DNA]</scope>
    <source>
        <strain evidence="5 6">DM001</strain>
    </source>
</reference>
<dbReference type="Pfam" id="PF00881">
    <property type="entry name" value="Nitroreductase"/>
    <property type="match status" value="1"/>
</dbReference>
<keyword evidence="2" id="KW-0521">NADP</keyword>
<dbReference type="PANTHER" id="PTHR43673">
    <property type="entry name" value="NAD(P)H NITROREDUCTASE YDGI-RELATED"/>
    <property type="match status" value="1"/>
</dbReference>
<evidence type="ECO:0000256" key="1">
    <source>
        <dbReference type="ARBA" id="ARBA00007118"/>
    </source>
</evidence>
<keyword evidence="3" id="KW-0560">Oxidoreductase</keyword>
<dbReference type="Gene3D" id="3.40.109.10">
    <property type="entry name" value="NADH Oxidase"/>
    <property type="match status" value="1"/>
</dbReference>
<evidence type="ECO:0000313" key="5">
    <source>
        <dbReference type="EMBL" id="EGE48076.1"/>
    </source>
</evidence>
<evidence type="ECO:0000313" key="6">
    <source>
        <dbReference type="Proteomes" id="UP000018454"/>
    </source>
</evidence>
<feature type="domain" description="Nitroreductase" evidence="4">
    <location>
        <begin position="30"/>
        <end position="214"/>
    </location>
</feature>
<accession>F1YT52</accession>
<dbReference type="GO" id="GO:0016491">
    <property type="term" value="F:oxidoreductase activity"/>
    <property type="evidence" value="ECO:0007669"/>
    <property type="project" value="UniProtKB-KW"/>
</dbReference>
<comment type="similarity">
    <text evidence="1">Belongs to the nitroreductase family.</text>
</comment>
<sequence>MTFWGYEVTLTVTPLIKLRRAAVTLLKTLTHRHTTKAYDKTRKIPADIFAQLLEALRYSPSSVNSQPWHFFVADNDEGKARIAKATSGPFAFNLSRVTDASHVIALCARTSLPAEYLQTITDQEQIDGRYADDATKESITKGRNTFVGLHEQEGDLTAWTQKQTYIALGFLLLSAGFLGVDATPMEGFDAAVLDKELGLKEKGLTPAVLVSLGYHSDADFNAKLPKSRLSEKSLFTRL</sequence>
<name>F1YT52_9PROT</name>